<evidence type="ECO:0000313" key="5">
    <source>
        <dbReference type="Proteomes" id="UP000177235"/>
    </source>
</evidence>
<dbReference type="PROSITE" id="PS00630">
    <property type="entry name" value="IMP_2"/>
    <property type="match status" value="1"/>
</dbReference>
<dbReference type="InterPro" id="IPR020550">
    <property type="entry name" value="Inositol_monophosphatase_CS"/>
</dbReference>
<dbReference type="GO" id="GO:0007165">
    <property type="term" value="P:signal transduction"/>
    <property type="evidence" value="ECO:0007669"/>
    <property type="project" value="TreeGrafter"/>
</dbReference>
<dbReference type="PANTHER" id="PTHR20854:SF4">
    <property type="entry name" value="INOSITOL-1-MONOPHOSPHATASE-RELATED"/>
    <property type="match status" value="1"/>
</dbReference>
<evidence type="ECO:0008006" key="6">
    <source>
        <dbReference type="Google" id="ProtNLM"/>
    </source>
</evidence>
<comment type="caution">
    <text evidence="4">The sequence shown here is derived from an EMBL/GenBank/DDBJ whole genome shotgun (WGS) entry which is preliminary data.</text>
</comment>
<dbReference type="Pfam" id="PF00459">
    <property type="entry name" value="Inositol_P"/>
    <property type="match status" value="1"/>
</dbReference>
<feature type="binding site" evidence="3">
    <location>
        <position position="90"/>
    </location>
    <ligand>
        <name>Mg(2+)</name>
        <dbReference type="ChEBI" id="CHEBI:18420"/>
        <label>2</label>
    </ligand>
</feature>
<feature type="binding site" evidence="3">
    <location>
        <position position="91"/>
    </location>
    <ligand>
        <name>Mg(2+)</name>
        <dbReference type="ChEBI" id="CHEBI:18420"/>
        <label>1</label>
        <note>catalytic</note>
    </ligand>
</feature>
<dbReference type="Proteomes" id="UP000177235">
    <property type="component" value="Unassembled WGS sequence"/>
</dbReference>
<evidence type="ECO:0000313" key="4">
    <source>
        <dbReference type="EMBL" id="OGE98588.1"/>
    </source>
</evidence>
<reference evidence="4 5" key="1">
    <citation type="journal article" date="2016" name="Nat. Commun.">
        <title>Thousands of microbial genomes shed light on interconnected biogeochemical processes in an aquifer system.</title>
        <authorList>
            <person name="Anantharaman K."/>
            <person name="Brown C.T."/>
            <person name="Hug L.A."/>
            <person name="Sharon I."/>
            <person name="Castelle C.J."/>
            <person name="Probst A.J."/>
            <person name="Thomas B.C."/>
            <person name="Singh A."/>
            <person name="Wilkins M.J."/>
            <person name="Karaoz U."/>
            <person name="Brodie E.L."/>
            <person name="Williams K.H."/>
            <person name="Hubbard S.S."/>
            <person name="Banfield J.F."/>
        </authorList>
    </citation>
    <scope>NUCLEOTIDE SEQUENCE [LARGE SCALE GENOMIC DNA]</scope>
</reference>
<dbReference type="InterPro" id="IPR000760">
    <property type="entry name" value="Inositol_monophosphatase-like"/>
</dbReference>
<dbReference type="PRINTS" id="PR00377">
    <property type="entry name" value="IMPHPHTASES"/>
</dbReference>
<evidence type="ECO:0000256" key="1">
    <source>
        <dbReference type="ARBA" id="ARBA00022723"/>
    </source>
</evidence>
<sequence length="252" mass="27899">MKSTNYSKELKIAVSAVKASEKTFRKYFGTKTKVEIKNNNYRDLVSFADKKIEREIKAVLHKAFPHYGFVGEEGSNVNSDAKMVWILDAIDGTTNYLQGSIDCAISLVLQKAGRSVLGVVYAPLRNQLYSATAKGGAFLNGKRIKVSRVTEIKYGYGSFGWEKNLKFAVTKFPKILQEVKNIRICGSGAISLCQVAEGVFDFHVGHDLKIWDYAAAQVILEEAGGELILSAHPKMQIAANKVLAAKLFHLFK</sequence>
<protein>
    <recommendedName>
        <fullName evidence="6">Inositol-phosphate phosphatase</fullName>
    </recommendedName>
</protein>
<dbReference type="SUPFAM" id="SSF56655">
    <property type="entry name" value="Carbohydrate phosphatase"/>
    <property type="match status" value="1"/>
</dbReference>
<gene>
    <name evidence="4" type="ORF">A3J05_01225</name>
</gene>
<feature type="binding site" evidence="3">
    <location>
        <position position="72"/>
    </location>
    <ligand>
        <name>Mg(2+)</name>
        <dbReference type="ChEBI" id="CHEBI:18420"/>
        <label>1</label>
        <note>catalytic</note>
    </ligand>
</feature>
<dbReference type="GO" id="GO:0008934">
    <property type="term" value="F:inositol monophosphate 1-phosphatase activity"/>
    <property type="evidence" value="ECO:0007669"/>
    <property type="project" value="TreeGrafter"/>
</dbReference>
<dbReference type="Gene3D" id="3.30.540.10">
    <property type="entry name" value="Fructose-1,6-Bisphosphatase, subunit A, domain 1"/>
    <property type="match status" value="1"/>
</dbReference>
<accession>A0A1F5Q8Y5</accession>
<evidence type="ECO:0000256" key="3">
    <source>
        <dbReference type="PIRSR" id="PIRSR600760-2"/>
    </source>
</evidence>
<dbReference type="PANTHER" id="PTHR20854">
    <property type="entry name" value="INOSITOL MONOPHOSPHATASE"/>
    <property type="match status" value="1"/>
</dbReference>
<organism evidence="4 5">
    <name type="scientific">Candidatus Doudnabacteria bacterium RIFCSPLOWO2_02_FULL_48_13</name>
    <dbReference type="NCBI Taxonomy" id="1817845"/>
    <lineage>
        <taxon>Bacteria</taxon>
        <taxon>Candidatus Doudnaibacteriota</taxon>
    </lineage>
</organism>
<name>A0A1F5Q8Y5_9BACT</name>
<keyword evidence="1 3" id="KW-0479">Metal-binding</keyword>
<comment type="cofactor">
    <cofactor evidence="3">
        <name>Mg(2+)</name>
        <dbReference type="ChEBI" id="CHEBI:18420"/>
    </cofactor>
</comment>
<dbReference type="EMBL" id="MFFF01000029">
    <property type="protein sequence ID" value="OGE98588.1"/>
    <property type="molecule type" value="Genomic_DNA"/>
</dbReference>
<dbReference type="AlphaFoldDB" id="A0A1F5Q8Y5"/>
<keyword evidence="2 3" id="KW-0460">Magnesium</keyword>
<feature type="binding site" evidence="3">
    <location>
        <position position="88"/>
    </location>
    <ligand>
        <name>Mg(2+)</name>
        <dbReference type="ChEBI" id="CHEBI:18420"/>
        <label>1</label>
        <note>catalytic</note>
    </ligand>
</feature>
<feature type="binding site" evidence="3">
    <location>
        <position position="212"/>
    </location>
    <ligand>
        <name>Mg(2+)</name>
        <dbReference type="ChEBI" id="CHEBI:18420"/>
        <label>1</label>
        <note>catalytic</note>
    </ligand>
</feature>
<dbReference type="GO" id="GO:0046854">
    <property type="term" value="P:phosphatidylinositol phosphate biosynthetic process"/>
    <property type="evidence" value="ECO:0007669"/>
    <property type="project" value="InterPro"/>
</dbReference>
<dbReference type="GO" id="GO:0006020">
    <property type="term" value="P:inositol metabolic process"/>
    <property type="evidence" value="ECO:0007669"/>
    <property type="project" value="TreeGrafter"/>
</dbReference>
<dbReference type="Gene3D" id="3.40.190.80">
    <property type="match status" value="1"/>
</dbReference>
<dbReference type="GO" id="GO:0046872">
    <property type="term" value="F:metal ion binding"/>
    <property type="evidence" value="ECO:0007669"/>
    <property type="project" value="UniProtKB-KW"/>
</dbReference>
<evidence type="ECO:0000256" key="2">
    <source>
        <dbReference type="ARBA" id="ARBA00022842"/>
    </source>
</evidence>
<proteinExistence type="predicted"/>